<gene>
    <name evidence="1" type="ORF">SLS53_008419</name>
</gene>
<protein>
    <submittedName>
        <fullName evidence="1">Uncharacterized protein</fullName>
    </submittedName>
</protein>
<comment type="caution">
    <text evidence="1">The sequence shown here is derived from an EMBL/GenBank/DDBJ whole genome shotgun (WGS) entry which is preliminary data.</text>
</comment>
<evidence type="ECO:0000313" key="2">
    <source>
        <dbReference type="Proteomes" id="UP001320245"/>
    </source>
</evidence>
<organism evidence="1 2">
    <name type="scientific">Cytospora paraplurivora</name>
    <dbReference type="NCBI Taxonomy" id="2898453"/>
    <lineage>
        <taxon>Eukaryota</taxon>
        <taxon>Fungi</taxon>
        <taxon>Dikarya</taxon>
        <taxon>Ascomycota</taxon>
        <taxon>Pezizomycotina</taxon>
        <taxon>Sordariomycetes</taxon>
        <taxon>Sordariomycetidae</taxon>
        <taxon>Diaporthales</taxon>
        <taxon>Cytosporaceae</taxon>
        <taxon>Cytospora</taxon>
    </lineage>
</organism>
<keyword evidence="2" id="KW-1185">Reference proteome</keyword>
<sequence>MIVADYAAADGNVDYNEELMIGIQLTDEFHSPAPNRWAREGPMFHHLGNTLWKVLYCPEMELNLAAADEVLTLRNWTAVREDRPGWQGRFSQAFSKFASQYTQLAPFDFWHLITPYTMKRDLIRLVNRYIAVSKEMSTPMRYIVSKELNGPMFVSFHHLEVERRIMGGCVVQKGPLPRGAQPVRSGNDTTVDEHFFHVCPYCEECDANDRKDVMLDHMAKSHDPYISVGSWVATVNQLTHIAHTTRPVLVRIIKCIRALINSYLLHLHTAGSAIAAMRGQEYVRVLFLDEDGIDLVGVEDQWELAEIFHAERHVLLSRDWIMEIHLECSRAWEEAERYGLGFMDLVNDLYDPEWWLAPGRN</sequence>
<dbReference type="AlphaFoldDB" id="A0AAN9TZ26"/>
<proteinExistence type="predicted"/>
<dbReference type="EMBL" id="JAJSPL020000050">
    <property type="protein sequence ID" value="KAK7732533.1"/>
    <property type="molecule type" value="Genomic_DNA"/>
</dbReference>
<accession>A0AAN9TZ26</accession>
<evidence type="ECO:0000313" key="1">
    <source>
        <dbReference type="EMBL" id="KAK7732533.1"/>
    </source>
</evidence>
<reference evidence="1 2" key="1">
    <citation type="journal article" date="2023" name="PLoS ONE">
        <title>Cytospora paraplurivora sp. nov. isolated from orchards with fruit tree decline syndrome in Ontario, Canada.</title>
        <authorList>
            <person name="Ilyukhin E."/>
            <person name="Nguyen H.D.T."/>
            <person name="Castle A.J."/>
            <person name="Ellouze W."/>
        </authorList>
    </citation>
    <scope>NUCLEOTIDE SEQUENCE [LARGE SCALE GENOMIC DNA]</scope>
    <source>
        <strain evidence="1 2">FDS-564</strain>
    </source>
</reference>
<name>A0AAN9TZ26_9PEZI</name>
<dbReference type="Proteomes" id="UP001320245">
    <property type="component" value="Unassembled WGS sequence"/>
</dbReference>